<evidence type="ECO:0000313" key="2">
    <source>
        <dbReference type="Proteomes" id="UP000611945"/>
    </source>
</evidence>
<comment type="caution">
    <text evidence="1">The sequence shown here is derived from an EMBL/GenBank/DDBJ whole genome shotgun (WGS) entry which is preliminary data.</text>
</comment>
<protein>
    <submittedName>
        <fullName evidence="1">DUF5064 family protein</fullName>
    </submittedName>
</protein>
<accession>A0ABR8TKS4</accession>
<evidence type="ECO:0000313" key="1">
    <source>
        <dbReference type="EMBL" id="MBD7976366.1"/>
    </source>
</evidence>
<dbReference type="Pfam" id="PF16703">
    <property type="entry name" value="DUF5064"/>
    <property type="match status" value="1"/>
</dbReference>
<dbReference type="InterPro" id="IPR032024">
    <property type="entry name" value="DUF5064"/>
</dbReference>
<gene>
    <name evidence="1" type="ORF">H9642_04100</name>
</gene>
<dbReference type="Proteomes" id="UP000611945">
    <property type="component" value="Unassembled WGS sequence"/>
</dbReference>
<sequence>MFEPGHLHRASLPGDEPCYAIDLYYEVRSDPVEGKVLELRMSGVVEKRPFEERFTLHRDTAFNFASVASRLASRHGLPSEQGLILTHHDEYDRMFDDIREKLETQAGDPINLDHVEKDRP</sequence>
<dbReference type="Gene3D" id="3.30.160.370">
    <property type="entry name" value="Domain of unknown function DUF5064"/>
    <property type="match status" value="1"/>
</dbReference>
<reference evidence="1 2" key="1">
    <citation type="submission" date="2020-08" db="EMBL/GenBank/DDBJ databases">
        <title>A Genomic Blueprint of the Chicken Gut Microbiome.</title>
        <authorList>
            <person name="Gilroy R."/>
            <person name="Ravi A."/>
            <person name="Getino M."/>
            <person name="Pursley I."/>
            <person name="Horton D.L."/>
            <person name="Alikhan N.-F."/>
            <person name="Baker D."/>
            <person name="Gharbi K."/>
            <person name="Hall N."/>
            <person name="Watson M."/>
            <person name="Adriaenssens E.M."/>
            <person name="Foster-Nyarko E."/>
            <person name="Jarju S."/>
            <person name="Secka A."/>
            <person name="Antonio M."/>
            <person name="Oren A."/>
            <person name="Chaudhuri R."/>
            <person name="La Ragione R.M."/>
            <person name="Hildebrand F."/>
            <person name="Pallen M.J."/>
        </authorList>
    </citation>
    <scope>NUCLEOTIDE SEQUENCE [LARGE SCALE GENOMIC DNA]</scope>
    <source>
        <strain evidence="1 2">Sa2CUA2</strain>
    </source>
</reference>
<dbReference type="RefSeq" id="WP_251835121.1">
    <property type="nucleotide sequence ID" value="NZ_JACSQG010000001.1"/>
</dbReference>
<organism evidence="1 2">
    <name type="scientific">Serpens gallinarum</name>
    <dbReference type="NCBI Taxonomy" id="2763075"/>
    <lineage>
        <taxon>Bacteria</taxon>
        <taxon>Pseudomonadati</taxon>
        <taxon>Pseudomonadota</taxon>
        <taxon>Gammaproteobacteria</taxon>
        <taxon>Pseudomonadales</taxon>
        <taxon>Pseudomonadaceae</taxon>
        <taxon>Pseudomonas</taxon>
    </lineage>
</organism>
<keyword evidence="2" id="KW-1185">Reference proteome</keyword>
<dbReference type="EMBL" id="JACSQG010000001">
    <property type="protein sequence ID" value="MBD7976366.1"/>
    <property type="molecule type" value="Genomic_DNA"/>
</dbReference>
<name>A0ABR8TKS4_9PSED</name>
<proteinExistence type="predicted"/>